<organism evidence="3 4">
    <name type="scientific">Streptomyces cellulosae</name>
    <dbReference type="NCBI Taxonomy" id="1968"/>
    <lineage>
        <taxon>Bacteria</taxon>
        <taxon>Bacillati</taxon>
        <taxon>Actinomycetota</taxon>
        <taxon>Actinomycetes</taxon>
        <taxon>Kitasatosporales</taxon>
        <taxon>Streptomycetaceae</taxon>
        <taxon>Streptomyces</taxon>
    </lineage>
</organism>
<evidence type="ECO:0000313" key="4">
    <source>
        <dbReference type="Proteomes" id="UP001612415"/>
    </source>
</evidence>
<name>A0ABW7YDR1_STRCE</name>
<dbReference type="RefSeq" id="WP_234333226.1">
    <property type="nucleotide sequence ID" value="NZ_JBITDC010000021.1"/>
</dbReference>
<feature type="domain" description="Trypsin-co-occurring" evidence="2">
    <location>
        <begin position="21"/>
        <end position="97"/>
    </location>
</feature>
<dbReference type="Proteomes" id="UP001612415">
    <property type="component" value="Unassembled WGS sequence"/>
</dbReference>
<feature type="region of interest" description="Disordered" evidence="1">
    <location>
        <begin position="86"/>
        <end position="111"/>
    </location>
</feature>
<gene>
    <name evidence="3" type="ORF">ACIA8P_39005</name>
</gene>
<protein>
    <submittedName>
        <fullName evidence="3">Trypco2 family protein</fullName>
    </submittedName>
</protein>
<dbReference type="Pfam" id="PF19631">
    <property type="entry name" value="Trypco2"/>
    <property type="match status" value="1"/>
</dbReference>
<dbReference type="EMBL" id="JBITDC010000021">
    <property type="protein sequence ID" value="MFI5680531.1"/>
    <property type="molecule type" value="Genomic_DNA"/>
</dbReference>
<evidence type="ECO:0000313" key="3">
    <source>
        <dbReference type="EMBL" id="MFI5680531.1"/>
    </source>
</evidence>
<proteinExistence type="predicted"/>
<reference evidence="3 4" key="1">
    <citation type="submission" date="2024-10" db="EMBL/GenBank/DDBJ databases">
        <title>The Natural Products Discovery Center: Release of the First 8490 Sequenced Strains for Exploring Actinobacteria Biosynthetic Diversity.</title>
        <authorList>
            <person name="Kalkreuter E."/>
            <person name="Kautsar S.A."/>
            <person name="Yang D."/>
            <person name="Bader C.D."/>
            <person name="Teijaro C.N."/>
            <person name="Fluegel L."/>
            <person name="Davis C.M."/>
            <person name="Simpson J.R."/>
            <person name="Lauterbach L."/>
            <person name="Steele A.D."/>
            <person name="Gui C."/>
            <person name="Meng S."/>
            <person name="Li G."/>
            <person name="Viehrig K."/>
            <person name="Ye F."/>
            <person name="Su P."/>
            <person name="Kiefer A.F."/>
            <person name="Nichols A."/>
            <person name="Cepeda A.J."/>
            <person name="Yan W."/>
            <person name="Fan B."/>
            <person name="Jiang Y."/>
            <person name="Adhikari A."/>
            <person name="Zheng C.-J."/>
            <person name="Schuster L."/>
            <person name="Cowan T.M."/>
            <person name="Smanski M.J."/>
            <person name="Chevrette M.G."/>
            <person name="De Carvalho L.P.S."/>
            <person name="Shen B."/>
        </authorList>
    </citation>
    <scope>NUCLEOTIDE SEQUENCE [LARGE SCALE GENOMIC DNA]</scope>
    <source>
        <strain evidence="3 4">NPDC051599</strain>
    </source>
</reference>
<evidence type="ECO:0000256" key="1">
    <source>
        <dbReference type="SAM" id="MobiDB-lite"/>
    </source>
</evidence>
<accession>A0ABW7YDR1</accession>
<dbReference type="InterPro" id="IPR045608">
    <property type="entry name" value="Trypco2"/>
</dbReference>
<evidence type="ECO:0000259" key="2">
    <source>
        <dbReference type="Pfam" id="PF19631"/>
    </source>
</evidence>
<keyword evidence="4" id="KW-1185">Reference proteome</keyword>
<sequence length="111" mass="12181">MTHAVTGVGMARDERDEDWLDLADAIEVLRSQLSEAQRRGQDSSLRFVLGEITAEFEIELVRAKNGGGKLRFGVVEADARGERSARSTQRVTLRLNPERRGGGDVAVGDVE</sequence>
<comment type="caution">
    <text evidence="3">The sequence shown here is derived from an EMBL/GenBank/DDBJ whole genome shotgun (WGS) entry which is preliminary data.</text>
</comment>